<dbReference type="PANTHER" id="PTHR43331">
    <property type="entry name" value="HOMOSERINE DEHYDROGENASE"/>
    <property type="match status" value="1"/>
</dbReference>
<evidence type="ECO:0000256" key="2">
    <source>
        <dbReference type="ARBA" id="ARBA00005062"/>
    </source>
</evidence>
<feature type="non-terminal residue" evidence="18">
    <location>
        <position position="1"/>
    </location>
</feature>
<dbReference type="InterPro" id="IPR001342">
    <property type="entry name" value="HDH_cat"/>
</dbReference>
<evidence type="ECO:0000313" key="19">
    <source>
        <dbReference type="Proteomes" id="UP000269352"/>
    </source>
</evidence>
<comment type="catalytic activity">
    <reaction evidence="11">
        <text>L-homoserine + NADP(+) = L-aspartate 4-semialdehyde + NADPH + H(+)</text>
        <dbReference type="Rhea" id="RHEA:15761"/>
        <dbReference type="ChEBI" id="CHEBI:15378"/>
        <dbReference type="ChEBI" id="CHEBI:57476"/>
        <dbReference type="ChEBI" id="CHEBI:57783"/>
        <dbReference type="ChEBI" id="CHEBI:58349"/>
        <dbReference type="ChEBI" id="CHEBI:537519"/>
        <dbReference type="EC" id="1.1.1.3"/>
    </reaction>
    <physiologicalReaction direction="right-to-left" evidence="11">
        <dbReference type="Rhea" id="RHEA:15763"/>
    </physiologicalReaction>
</comment>
<evidence type="ECO:0000256" key="4">
    <source>
        <dbReference type="ARBA" id="ARBA00013213"/>
    </source>
</evidence>
<dbReference type="GO" id="GO:0009088">
    <property type="term" value="P:threonine biosynthetic process"/>
    <property type="evidence" value="ECO:0007669"/>
    <property type="project" value="UniProtKB-UniPathway"/>
</dbReference>
<keyword evidence="9" id="KW-0915">Sodium</keyword>
<gene>
    <name evidence="18" type="ORF">NO1_2249</name>
</gene>
<feature type="domain" description="Aspartate/homoserine dehydrogenase NAD-binding" evidence="17">
    <location>
        <begin position="4"/>
        <end position="91"/>
    </location>
</feature>
<keyword evidence="8 14" id="KW-0560">Oxidoreductase</keyword>
<dbReference type="InterPro" id="IPR019811">
    <property type="entry name" value="HDH_CS"/>
</dbReference>
<evidence type="ECO:0000256" key="10">
    <source>
        <dbReference type="ARBA" id="ARBA00023167"/>
    </source>
</evidence>
<dbReference type="PROSITE" id="PS01042">
    <property type="entry name" value="HOMOSER_DHGENASE"/>
    <property type="match status" value="1"/>
</dbReference>
<dbReference type="UniPathway" id="UPA00051">
    <property type="reaction ID" value="UER00465"/>
</dbReference>
<dbReference type="Gene3D" id="3.40.50.720">
    <property type="entry name" value="NAD(P)-binding Rossmann-like Domain"/>
    <property type="match status" value="1"/>
</dbReference>
<reference evidence="18 19" key="1">
    <citation type="journal article" date="2019" name="ISME J.">
        <title>Genome analyses of uncultured TG2/ZB3 bacteria in 'Margulisbacteria' specifically attached to ectosymbiotic spirochetes of protists in the termite gut.</title>
        <authorList>
            <person name="Utami Y.D."/>
            <person name="Kuwahara H."/>
            <person name="Igai K."/>
            <person name="Murakami T."/>
            <person name="Sugaya K."/>
            <person name="Morikawa T."/>
            <person name="Nagura Y."/>
            <person name="Yuki M."/>
            <person name="Deevong P."/>
            <person name="Inoue T."/>
            <person name="Kihara K."/>
            <person name="Lo N."/>
            <person name="Yamada A."/>
            <person name="Ohkuma M."/>
            <person name="Hongoh Y."/>
        </authorList>
    </citation>
    <scope>NUCLEOTIDE SEQUENCE [LARGE SCALE GENOMIC DNA]</scope>
    <source>
        <strain evidence="18">NkOx7-01</strain>
    </source>
</reference>
<comment type="pathway">
    <text evidence="2 14">Amino-acid biosynthesis; L-methionine biosynthesis via de novo pathway; L-homoserine from L-aspartate: step 3/3.</text>
</comment>
<evidence type="ECO:0000256" key="11">
    <source>
        <dbReference type="ARBA" id="ARBA00048841"/>
    </source>
</evidence>
<organism evidence="18 19">
    <name type="scientific">Termititenax aidoneus</name>
    <dbReference type="NCBI Taxonomy" id="2218524"/>
    <lineage>
        <taxon>Bacteria</taxon>
        <taxon>Bacillati</taxon>
        <taxon>Candidatus Margulisiibacteriota</taxon>
        <taxon>Candidatus Termititenacia</taxon>
        <taxon>Candidatus Termititenacales</taxon>
        <taxon>Candidatus Termititenacaceae</taxon>
        <taxon>Candidatus Termititenax</taxon>
    </lineage>
</organism>
<dbReference type="InterPro" id="IPR005106">
    <property type="entry name" value="Asp/hSer_DH_NAD-bd"/>
</dbReference>
<dbReference type="GO" id="GO:0004412">
    <property type="term" value="F:homoserine dehydrogenase activity"/>
    <property type="evidence" value="ECO:0007669"/>
    <property type="project" value="UniProtKB-EC"/>
</dbReference>
<dbReference type="FunFam" id="3.30.360.10:FF:000005">
    <property type="entry name" value="Homoserine dehydrogenase"/>
    <property type="match status" value="1"/>
</dbReference>
<dbReference type="AlphaFoldDB" id="A0A388TE28"/>
<dbReference type="Proteomes" id="UP000269352">
    <property type="component" value="Unassembled WGS sequence"/>
</dbReference>
<keyword evidence="7 14" id="KW-0791">Threonine biosynthesis</keyword>
<keyword evidence="13 14" id="KW-0521">NADP</keyword>
<evidence type="ECO:0000256" key="8">
    <source>
        <dbReference type="ARBA" id="ARBA00023002"/>
    </source>
</evidence>
<dbReference type="EMBL" id="BGZN01000201">
    <property type="protein sequence ID" value="GBR75228.1"/>
    <property type="molecule type" value="Genomic_DNA"/>
</dbReference>
<dbReference type="InterPro" id="IPR036291">
    <property type="entry name" value="NAD(P)-bd_dom_sf"/>
</dbReference>
<sequence length="278" mass="30661">LKYIADLNIKKDRGVKVPPGILTTNALRAINDPAVDIVVEVIGGVNPAKKFIEAALRRKKHVVTSNKEVIAKYGREFIALAAQNKVNILFEASVGGGIPIINALTKALAGNNIRRIYGIVNGTTNYILTKMYRENAELAAVLKEAQALGYAEADPTNDIDGYDVVYKLSILAGLAFNSHFAYQDIYCEGIRKISAADIALAREFGYVIKLLAIGIARDAKNVELRVHPVMVPQRHPLATVNDAFNAVFVEGDCVGETMFYGQRRQRRQNIIKTKCQYR</sequence>
<evidence type="ECO:0000256" key="14">
    <source>
        <dbReference type="RuleBase" id="RU000579"/>
    </source>
</evidence>
<proteinExistence type="inferred from homology"/>
<dbReference type="Pfam" id="PF00742">
    <property type="entry name" value="Homoserine_dh"/>
    <property type="match status" value="1"/>
</dbReference>
<protein>
    <recommendedName>
        <fullName evidence="5 14">Homoserine dehydrogenase</fullName>
        <ecNumber evidence="4 14">1.1.1.3</ecNumber>
    </recommendedName>
</protein>
<evidence type="ECO:0000256" key="9">
    <source>
        <dbReference type="ARBA" id="ARBA00023053"/>
    </source>
</evidence>
<evidence type="ECO:0000256" key="7">
    <source>
        <dbReference type="ARBA" id="ARBA00022697"/>
    </source>
</evidence>
<dbReference type="InterPro" id="IPR022697">
    <property type="entry name" value="HDH_short"/>
</dbReference>
<feature type="binding site" evidence="13">
    <location>
        <position position="67"/>
    </location>
    <ligand>
        <name>NADPH</name>
        <dbReference type="ChEBI" id="CHEBI:57783"/>
    </ligand>
</feature>
<comment type="pathway">
    <text evidence="1 14">Amino-acid biosynthesis; L-threonine biosynthesis; L-threonine from L-aspartate: step 3/5.</text>
</comment>
<dbReference type="UniPathway" id="UPA00050">
    <property type="reaction ID" value="UER00063"/>
</dbReference>
<feature type="active site" description="Proton donor" evidence="12">
    <location>
        <position position="167"/>
    </location>
</feature>
<keyword evidence="6 14" id="KW-0028">Amino-acid biosynthesis</keyword>
<evidence type="ECO:0000256" key="1">
    <source>
        <dbReference type="ARBA" id="ARBA00005056"/>
    </source>
</evidence>
<dbReference type="PANTHER" id="PTHR43331:SF1">
    <property type="entry name" value="HOMOSERINE DEHYDROGENASE"/>
    <property type="match status" value="1"/>
</dbReference>
<comment type="similarity">
    <text evidence="3 15">Belongs to the homoserine dehydrogenase family.</text>
</comment>
<accession>A0A388TE28</accession>
<feature type="binding site" evidence="13">
    <location>
        <position position="152"/>
    </location>
    <ligand>
        <name>L-homoserine</name>
        <dbReference type="ChEBI" id="CHEBI:57476"/>
    </ligand>
</feature>
<dbReference type="EC" id="1.1.1.3" evidence="4 14"/>
<evidence type="ECO:0000256" key="13">
    <source>
        <dbReference type="PIRSR" id="PIRSR036497-2"/>
    </source>
</evidence>
<name>A0A388TE28_TERA1</name>
<feature type="domain" description="Homoserine dehydrogenase catalytic" evidence="16">
    <location>
        <begin position="99"/>
        <end position="263"/>
    </location>
</feature>
<dbReference type="Pfam" id="PF03447">
    <property type="entry name" value="NAD_binding_3"/>
    <property type="match status" value="1"/>
</dbReference>
<dbReference type="PIRSF" id="PIRSF036497">
    <property type="entry name" value="HDH_short"/>
    <property type="match status" value="1"/>
</dbReference>
<evidence type="ECO:0000259" key="16">
    <source>
        <dbReference type="Pfam" id="PF00742"/>
    </source>
</evidence>
<dbReference type="NCBIfam" id="NF004976">
    <property type="entry name" value="PRK06349.1"/>
    <property type="match status" value="1"/>
</dbReference>
<dbReference type="SUPFAM" id="SSF51735">
    <property type="entry name" value="NAD(P)-binding Rossmann-fold domains"/>
    <property type="match status" value="1"/>
</dbReference>
<dbReference type="GO" id="GO:0009086">
    <property type="term" value="P:methionine biosynthetic process"/>
    <property type="evidence" value="ECO:0007669"/>
    <property type="project" value="UniProtKB-KW"/>
</dbReference>
<keyword evidence="19" id="KW-1185">Reference proteome</keyword>
<comment type="caution">
    <text evidence="18">The sequence shown here is derived from an EMBL/GenBank/DDBJ whole genome shotgun (WGS) entry which is preliminary data.</text>
</comment>
<evidence type="ECO:0000256" key="3">
    <source>
        <dbReference type="ARBA" id="ARBA00006753"/>
    </source>
</evidence>
<evidence type="ECO:0000256" key="5">
    <source>
        <dbReference type="ARBA" id="ARBA00013376"/>
    </source>
</evidence>
<evidence type="ECO:0000256" key="15">
    <source>
        <dbReference type="RuleBase" id="RU004171"/>
    </source>
</evidence>
<evidence type="ECO:0000256" key="6">
    <source>
        <dbReference type="ARBA" id="ARBA00022605"/>
    </source>
</evidence>
<dbReference type="GO" id="GO:0050661">
    <property type="term" value="F:NADP binding"/>
    <property type="evidence" value="ECO:0007669"/>
    <property type="project" value="InterPro"/>
</dbReference>
<dbReference type="SUPFAM" id="SSF55347">
    <property type="entry name" value="Glyceraldehyde-3-phosphate dehydrogenase-like, C-terminal domain"/>
    <property type="match status" value="1"/>
</dbReference>
<dbReference type="Gene3D" id="3.30.360.10">
    <property type="entry name" value="Dihydrodipicolinate Reductase, domain 2"/>
    <property type="match status" value="1"/>
</dbReference>
<evidence type="ECO:0000256" key="12">
    <source>
        <dbReference type="PIRSR" id="PIRSR036497-1"/>
    </source>
</evidence>
<keyword evidence="10 14" id="KW-0486">Methionine biosynthesis</keyword>
<evidence type="ECO:0000313" key="18">
    <source>
        <dbReference type="EMBL" id="GBR75228.1"/>
    </source>
</evidence>
<evidence type="ECO:0000259" key="17">
    <source>
        <dbReference type="Pfam" id="PF03447"/>
    </source>
</evidence>